<evidence type="ECO:0000313" key="4">
    <source>
        <dbReference type="Proteomes" id="UP000828390"/>
    </source>
</evidence>
<dbReference type="EMBL" id="JAIWYP010000002">
    <property type="protein sequence ID" value="KAH3860214.1"/>
    <property type="molecule type" value="Genomic_DNA"/>
</dbReference>
<proteinExistence type="predicted"/>
<protein>
    <submittedName>
        <fullName evidence="3">Uncharacterized protein</fullName>
    </submittedName>
</protein>
<dbReference type="CDD" id="cd00112">
    <property type="entry name" value="LDLa"/>
    <property type="match status" value="1"/>
</dbReference>
<evidence type="ECO:0000256" key="1">
    <source>
        <dbReference type="ARBA" id="ARBA00023157"/>
    </source>
</evidence>
<dbReference type="SMART" id="SM00192">
    <property type="entry name" value="LDLa"/>
    <property type="match status" value="1"/>
</dbReference>
<evidence type="ECO:0000256" key="2">
    <source>
        <dbReference type="PROSITE-ProRule" id="PRU00124"/>
    </source>
</evidence>
<dbReference type="InterPro" id="IPR036055">
    <property type="entry name" value="LDL_receptor-like_sf"/>
</dbReference>
<organism evidence="3 4">
    <name type="scientific">Dreissena polymorpha</name>
    <name type="common">Zebra mussel</name>
    <name type="synonym">Mytilus polymorpha</name>
    <dbReference type="NCBI Taxonomy" id="45954"/>
    <lineage>
        <taxon>Eukaryota</taxon>
        <taxon>Metazoa</taxon>
        <taxon>Spiralia</taxon>
        <taxon>Lophotrochozoa</taxon>
        <taxon>Mollusca</taxon>
        <taxon>Bivalvia</taxon>
        <taxon>Autobranchia</taxon>
        <taxon>Heteroconchia</taxon>
        <taxon>Euheterodonta</taxon>
        <taxon>Imparidentia</taxon>
        <taxon>Neoheterodontei</taxon>
        <taxon>Myida</taxon>
        <taxon>Dreissenoidea</taxon>
        <taxon>Dreissenidae</taxon>
        <taxon>Dreissena</taxon>
    </lineage>
</organism>
<name>A0A9D4LM22_DREPO</name>
<keyword evidence="1" id="KW-1015">Disulfide bond</keyword>
<gene>
    <name evidence="3" type="ORF">DPMN_023106</name>
</gene>
<dbReference type="SUPFAM" id="SSF57424">
    <property type="entry name" value="LDL receptor-like module"/>
    <property type="match status" value="1"/>
</dbReference>
<dbReference type="Gene3D" id="4.10.400.10">
    <property type="entry name" value="Low-density Lipoprotein Receptor"/>
    <property type="match status" value="1"/>
</dbReference>
<comment type="caution">
    <text evidence="2">Lacks conserved residue(s) required for the propagation of feature annotation.</text>
</comment>
<keyword evidence="4" id="KW-1185">Reference proteome</keyword>
<reference evidence="3" key="2">
    <citation type="submission" date="2020-11" db="EMBL/GenBank/DDBJ databases">
        <authorList>
            <person name="McCartney M.A."/>
            <person name="Auch B."/>
            <person name="Kono T."/>
            <person name="Mallez S."/>
            <person name="Becker A."/>
            <person name="Gohl D.M."/>
            <person name="Silverstein K.A.T."/>
            <person name="Koren S."/>
            <person name="Bechman K.B."/>
            <person name="Herman A."/>
            <person name="Abrahante J.E."/>
            <person name="Garbe J."/>
        </authorList>
    </citation>
    <scope>NUCLEOTIDE SEQUENCE</scope>
    <source>
        <strain evidence="3">Duluth1</strain>
        <tissue evidence="3">Whole animal</tissue>
    </source>
</reference>
<dbReference type="PROSITE" id="PS50068">
    <property type="entry name" value="LDLRA_2"/>
    <property type="match status" value="1"/>
</dbReference>
<reference evidence="3" key="1">
    <citation type="journal article" date="2019" name="bioRxiv">
        <title>The Genome of the Zebra Mussel, Dreissena polymorpha: A Resource for Invasive Species Research.</title>
        <authorList>
            <person name="McCartney M.A."/>
            <person name="Auch B."/>
            <person name="Kono T."/>
            <person name="Mallez S."/>
            <person name="Zhang Y."/>
            <person name="Obille A."/>
            <person name="Becker A."/>
            <person name="Abrahante J.E."/>
            <person name="Garbe J."/>
            <person name="Badalamenti J.P."/>
            <person name="Herman A."/>
            <person name="Mangelson H."/>
            <person name="Liachko I."/>
            <person name="Sullivan S."/>
            <person name="Sone E.D."/>
            <person name="Koren S."/>
            <person name="Silverstein K.A.T."/>
            <person name="Beckman K.B."/>
            <person name="Gohl D.M."/>
        </authorList>
    </citation>
    <scope>NUCLEOTIDE SEQUENCE</scope>
    <source>
        <strain evidence="3">Duluth1</strain>
        <tissue evidence="3">Whole animal</tissue>
    </source>
</reference>
<dbReference type="Proteomes" id="UP000828390">
    <property type="component" value="Unassembled WGS sequence"/>
</dbReference>
<accession>A0A9D4LM22</accession>
<dbReference type="InterPro" id="IPR002172">
    <property type="entry name" value="LDrepeatLR_classA_rpt"/>
</dbReference>
<comment type="caution">
    <text evidence="3">The sequence shown here is derived from an EMBL/GenBank/DDBJ whole genome shotgun (WGS) entry which is preliminary data.</text>
</comment>
<dbReference type="Pfam" id="PF00057">
    <property type="entry name" value="Ldl_recept_a"/>
    <property type="match status" value="1"/>
</dbReference>
<sequence>MAPGRHVRQSNGGKPCVVHGEGLGYGANYKQRCPKDYFTCLSGSITCIQKEFVCDCTNDCDDGSDENMQYANSAQQVFIRKFHFHFHVLDFHVLGFHFHFQCDGKTDGRADGRMSYIHPPLEGDINSSYIHPPLEGDINSSYIHPPLEGDINSSYIHPPSEGDINSSYIHPPLEGDINSVLYPSAFRGGY</sequence>
<evidence type="ECO:0000313" key="3">
    <source>
        <dbReference type="EMBL" id="KAH3860214.1"/>
    </source>
</evidence>
<dbReference type="AlphaFoldDB" id="A0A9D4LM22"/>